<name>A0A1G6VPD3_9BURK</name>
<dbReference type="CDD" id="cd00830">
    <property type="entry name" value="KAS_III"/>
    <property type="match status" value="1"/>
</dbReference>
<proteinExistence type="inferred from homology"/>
<evidence type="ECO:0000256" key="3">
    <source>
        <dbReference type="ARBA" id="ARBA00012333"/>
    </source>
</evidence>
<keyword evidence="6 13" id="KW-0808">Transferase</keyword>
<keyword evidence="5 13" id="KW-0444">Lipid biosynthesis</keyword>
<dbReference type="NCBIfam" id="TIGR00747">
    <property type="entry name" value="fabH"/>
    <property type="match status" value="1"/>
</dbReference>
<evidence type="ECO:0000256" key="13">
    <source>
        <dbReference type="HAMAP-Rule" id="MF_01815"/>
    </source>
</evidence>
<dbReference type="Pfam" id="PF08541">
    <property type="entry name" value="ACP_syn_III_C"/>
    <property type="match status" value="1"/>
</dbReference>
<feature type="active site" evidence="13">
    <location>
        <position position="256"/>
    </location>
</feature>
<reference evidence="17" key="1">
    <citation type="submission" date="2016-09" db="EMBL/GenBank/DDBJ databases">
        <authorList>
            <person name="Varghese N."/>
            <person name="Submissions S."/>
        </authorList>
    </citation>
    <scope>NUCLEOTIDE SEQUENCE [LARGE SCALE GENOMIC DNA]</scope>
    <source>
        <strain evidence="17">TNe-862</strain>
    </source>
</reference>
<comment type="subunit">
    <text evidence="13">Homodimer.</text>
</comment>
<evidence type="ECO:0000256" key="11">
    <source>
        <dbReference type="ARBA" id="ARBA00023315"/>
    </source>
</evidence>
<keyword evidence="9 13" id="KW-0275">Fatty acid biosynthesis</keyword>
<comment type="catalytic activity">
    <reaction evidence="12">
        <text>malonyl-[ACP] + acetyl-CoA + H(+) = 3-oxobutanoyl-[ACP] + CO2 + CoA</text>
        <dbReference type="Rhea" id="RHEA:12080"/>
        <dbReference type="Rhea" id="RHEA-COMP:9623"/>
        <dbReference type="Rhea" id="RHEA-COMP:9625"/>
        <dbReference type="ChEBI" id="CHEBI:15378"/>
        <dbReference type="ChEBI" id="CHEBI:16526"/>
        <dbReference type="ChEBI" id="CHEBI:57287"/>
        <dbReference type="ChEBI" id="CHEBI:57288"/>
        <dbReference type="ChEBI" id="CHEBI:78449"/>
        <dbReference type="ChEBI" id="CHEBI:78450"/>
        <dbReference type="EC" id="2.3.1.180"/>
    </reaction>
    <physiologicalReaction direction="left-to-right" evidence="12">
        <dbReference type="Rhea" id="RHEA:12081"/>
    </physiologicalReaction>
</comment>
<evidence type="ECO:0000313" key="16">
    <source>
        <dbReference type="EMBL" id="SDD54867.1"/>
    </source>
</evidence>
<dbReference type="EC" id="2.3.1.180" evidence="3 13"/>
<sequence length="329" mass="34701">MAQSTLYSRVLGTGSYLPPERVTNQELAERLAAKGVETSDEWIVARTGIHARHFAAPDVTTSDLALAASQRAISAADVDPQSIDLIIVATSTPDFVFPSTACLLQNKLGIRNHGAAFDVQAVCAGFAYAVSVADCLIRSGQHRTALIVGAETFSRILDFNDRTTCVLFGDGAGAVVLQASSEPGVLSSALHADGSYAHILCTPGNVNGGVIAGNAFLHMDGQAVFKLAVNVLEKVAIEALDKAQLRADQIDWLIPHQANIRIMQGTCRKLGLPAERMVVTVGEHGNTSAASIPLAFDVAVRDGRIKRGQNVLIEGVGGGFTWGASVIRF</sequence>
<dbReference type="RefSeq" id="WP_092000850.1">
    <property type="nucleotide sequence ID" value="NZ_FMYQ01000021.1"/>
</dbReference>
<evidence type="ECO:0000256" key="9">
    <source>
        <dbReference type="ARBA" id="ARBA00023160"/>
    </source>
</evidence>
<comment type="domain">
    <text evidence="13">The last Arg residue of the ACP-binding site is essential for the weak association between ACP/AcpP and FabH.</text>
</comment>
<dbReference type="EMBL" id="FMYQ01000021">
    <property type="protein sequence ID" value="SDD54867.1"/>
    <property type="molecule type" value="Genomic_DNA"/>
</dbReference>
<comment type="function">
    <text evidence="13">Catalyzes the condensation reaction of fatty acid synthesis by the addition to an acyl acceptor of two carbons from malonyl-ACP. Catalyzes the first condensation reaction which initiates fatty acid synthesis and may therefore play a role in governing the total rate of fatty acid production. Possesses both acetoacetyl-ACP synthase and acetyl transacylase activities. Its substrate specificity determines the biosynthesis of branched-chain and/or straight-chain of fatty acids.</text>
</comment>
<dbReference type="STRING" id="416944.SAMN05421548_12172"/>
<accession>A0A1G6VPD3</accession>
<evidence type="ECO:0000259" key="15">
    <source>
        <dbReference type="Pfam" id="PF08545"/>
    </source>
</evidence>
<dbReference type="UniPathway" id="UPA00094"/>
<evidence type="ECO:0000256" key="12">
    <source>
        <dbReference type="ARBA" id="ARBA00051096"/>
    </source>
</evidence>
<evidence type="ECO:0000259" key="14">
    <source>
        <dbReference type="Pfam" id="PF08541"/>
    </source>
</evidence>
<dbReference type="InterPro" id="IPR013747">
    <property type="entry name" value="ACP_syn_III_C"/>
</dbReference>
<feature type="active site" evidence="13">
    <location>
        <position position="286"/>
    </location>
</feature>
<evidence type="ECO:0000256" key="7">
    <source>
        <dbReference type="ARBA" id="ARBA00022832"/>
    </source>
</evidence>
<evidence type="ECO:0000256" key="6">
    <source>
        <dbReference type="ARBA" id="ARBA00022679"/>
    </source>
</evidence>
<dbReference type="OrthoDB" id="9815506at2"/>
<dbReference type="GO" id="GO:0033818">
    <property type="term" value="F:beta-ketoacyl-acyl-carrier-protein synthase III activity"/>
    <property type="evidence" value="ECO:0007669"/>
    <property type="project" value="UniProtKB-UniRule"/>
</dbReference>
<dbReference type="SUPFAM" id="SSF53901">
    <property type="entry name" value="Thiolase-like"/>
    <property type="match status" value="1"/>
</dbReference>
<dbReference type="InterPro" id="IPR016039">
    <property type="entry name" value="Thiolase-like"/>
</dbReference>
<dbReference type="InterPro" id="IPR004655">
    <property type="entry name" value="FabH"/>
</dbReference>
<keyword evidence="4 13" id="KW-0963">Cytoplasm</keyword>
<comment type="similarity">
    <text evidence="2 13">Belongs to the thiolase-like superfamily. FabH family.</text>
</comment>
<evidence type="ECO:0000256" key="1">
    <source>
        <dbReference type="ARBA" id="ARBA00005194"/>
    </source>
</evidence>
<dbReference type="GO" id="GO:0005737">
    <property type="term" value="C:cytoplasm"/>
    <property type="evidence" value="ECO:0007669"/>
    <property type="project" value="UniProtKB-SubCell"/>
</dbReference>
<evidence type="ECO:0000256" key="4">
    <source>
        <dbReference type="ARBA" id="ARBA00022490"/>
    </source>
</evidence>
<dbReference type="GO" id="GO:0006633">
    <property type="term" value="P:fatty acid biosynthetic process"/>
    <property type="evidence" value="ECO:0007669"/>
    <property type="project" value="UniProtKB-UniRule"/>
</dbReference>
<feature type="domain" description="Beta-ketoacyl-[acyl-carrier-protein] synthase III N-terminal" evidence="15">
    <location>
        <begin position="117"/>
        <end position="194"/>
    </location>
</feature>
<evidence type="ECO:0000256" key="10">
    <source>
        <dbReference type="ARBA" id="ARBA00023268"/>
    </source>
</evidence>
<evidence type="ECO:0000256" key="2">
    <source>
        <dbReference type="ARBA" id="ARBA00008642"/>
    </source>
</evidence>
<feature type="region of interest" description="ACP-binding" evidence="13">
    <location>
        <begin position="257"/>
        <end position="261"/>
    </location>
</feature>
<organism evidence="16 17">
    <name type="scientific">Paraburkholderia lycopersici</name>
    <dbReference type="NCBI Taxonomy" id="416944"/>
    <lineage>
        <taxon>Bacteria</taxon>
        <taxon>Pseudomonadati</taxon>
        <taxon>Pseudomonadota</taxon>
        <taxon>Betaproteobacteria</taxon>
        <taxon>Burkholderiales</taxon>
        <taxon>Burkholderiaceae</taxon>
        <taxon>Paraburkholderia</taxon>
    </lineage>
</organism>
<comment type="subcellular location">
    <subcellularLocation>
        <location evidence="13">Cytoplasm</location>
    </subcellularLocation>
</comment>
<dbReference type="GO" id="GO:0044550">
    <property type="term" value="P:secondary metabolite biosynthetic process"/>
    <property type="evidence" value="ECO:0007669"/>
    <property type="project" value="TreeGrafter"/>
</dbReference>
<evidence type="ECO:0000256" key="8">
    <source>
        <dbReference type="ARBA" id="ARBA00023098"/>
    </source>
</evidence>
<dbReference type="Pfam" id="PF08545">
    <property type="entry name" value="ACP_syn_III"/>
    <property type="match status" value="1"/>
</dbReference>
<dbReference type="GO" id="GO:0004315">
    <property type="term" value="F:3-oxoacyl-[acyl-carrier-protein] synthase activity"/>
    <property type="evidence" value="ECO:0007669"/>
    <property type="project" value="InterPro"/>
</dbReference>
<dbReference type="NCBIfam" id="NF006829">
    <property type="entry name" value="PRK09352.1"/>
    <property type="match status" value="1"/>
</dbReference>
<dbReference type="HAMAP" id="MF_01815">
    <property type="entry name" value="FabH"/>
    <property type="match status" value="1"/>
</dbReference>
<dbReference type="AlphaFoldDB" id="A0A1G6VPD3"/>
<feature type="active site" evidence="13">
    <location>
        <position position="123"/>
    </location>
</feature>
<dbReference type="FunFam" id="3.40.47.10:FF:000004">
    <property type="entry name" value="3-oxoacyl-[acyl-carrier-protein] synthase 3"/>
    <property type="match status" value="1"/>
</dbReference>
<keyword evidence="8 13" id="KW-0443">Lipid metabolism</keyword>
<feature type="domain" description="Beta-ketoacyl-[acyl-carrier-protein] synthase III C-terminal" evidence="14">
    <location>
        <begin position="240"/>
        <end position="328"/>
    </location>
</feature>
<dbReference type="Proteomes" id="UP000198908">
    <property type="component" value="Unassembled WGS sequence"/>
</dbReference>
<dbReference type="PANTHER" id="PTHR34069:SF2">
    <property type="entry name" value="BETA-KETOACYL-[ACYL-CARRIER-PROTEIN] SYNTHASE III"/>
    <property type="match status" value="1"/>
</dbReference>
<evidence type="ECO:0000256" key="5">
    <source>
        <dbReference type="ARBA" id="ARBA00022516"/>
    </source>
</evidence>
<dbReference type="PANTHER" id="PTHR34069">
    <property type="entry name" value="3-OXOACYL-[ACYL-CARRIER-PROTEIN] SYNTHASE 3"/>
    <property type="match status" value="1"/>
</dbReference>
<keyword evidence="7 13" id="KW-0276">Fatty acid metabolism</keyword>
<evidence type="ECO:0000313" key="17">
    <source>
        <dbReference type="Proteomes" id="UP000198908"/>
    </source>
</evidence>
<keyword evidence="10 13" id="KW-0511">Multifunctional enzyme</keyword>
<dbReference type="Gene3D" id="3.40.47.10">
    <property type="match status" value="2"/>
</dbReference>
<dbReference type="InterPro" id="IPR013751">
    <property type="entry name" value="ACP_syn_III_N"/>
</dbReference>
<protein>
    <recommendedName>
        <fullName evidence="3 13">Beta-ketoacyl-[acyl-carrier-protein] synthase III</fullName>
        <shortName evidence="13">Beta-ketoacyl-ACP synthase III</shortName>
        <shortName evidence="13">KAS III</shortName>
        <ecNumber evidence="3 13">2.3.1.180</ecNumber>
    </recommendedName>
    <alternativeName>
        <fullName evidence="13">3-oxoacyl-[acyl-carrier-protein] synthase 3</fullName>
    </alternativeName>
    <alternativeName>
        <fullName evidence="13">3-oxoacyl-[acyl-carrier-protein] synthase III</fullName>
    </alternativeName>
</protein>
<comment type="pathway">
    <text evidence="1 13">Lipid metabolism; fatty acid biosynthesis.</text>
</comment>
<keyword evidence="17" id="KW-1185">Reference proteome</keyword>
<gene>
    <name evidence="13" type="primary">fabH</name>
    <name evidence="16" type="ORF">SAMN05421548_12172</name>
</gene>
<keyword evidence="11 13" id="KW-0012">Acyltransferase</keyword>